<feature type="domain" description="Fibronectin type-III" evidence="7">
    <location>
        <begin position="812"/>
        <end position="898"/>
    </location>
</feature>
<dbReference type="GO" id="GO:0004252">
    <property type="term" value="F:serine-type endopeptidase activity"/>
    <property type="evidence" value="ECO:0007669"/>
    <property type="project" value="UniProtKB-UniRule"/>
</dbReference>
<organism evidence="8 9">
    <name type="scientific">Marivirga tractuosa (strain ATCC 23168 / DSM 4126 / NBRC 15989 / NCIMB 1408 / VKM B-1430 / H-43)</name>
    <name type="common">Microscilla tractuosa</name>
    <name type="synonym">Flexibacter tractuosus</name>
    <dbReference type="NCBI Taxonomy" id="643867"/>
    <lineage>
        <taxon>Bacteria</taxon>
        <taxon>Pseudomonadati</taxon>
        <taxon>Bacteroidota</taxon>
        <taxon>Cytophagia</taxon>
        <taxon>Cytophagales</taxon>
        <taxon>Marivirgaceae</taxon>
        <taxon>Marivirga</taxon>
    </lineage>
</organism>
<dbReference type="PROSITE" id="PS00138">
    <property type="entry name" value="SUBTILASE_SER"/>
    <property type="match status" value="1"/>
</dbReference>
<dbReference type="CDD" id="cd00063">
    <property type="entry name" value="FN3"/>
    <property type="match status" value="1"/>
</dbReference>
<dbReference type="InterPro" id="IPR026444">
    <property type="entry name" value="Secre_tail"/>
</dbReference>
<dbReference type="Pfam" id="PF00082">
    <property type="entry name" value="Peptidase_S8"/>
    <property type="match status" value="1"/>
</dbReference>
<protein>
    <submittedName>
        <fullName evidence="8">Fibronectin type III domain protein</fullName>
    </submittedName>
</protein>
<dbReference type="Proteomes" id="UP000008720">
    <property type="component" value="Chromosome"/>
</dbReference>
<feature type="active site" description="Charge relay system" evidence="5">
    <location>
        <position position="180"/>
    </location>
</feature>
<dbReference type="SUPFAM" id="SSF49785">
    <property type="entry name" value="Galactose-binding domain-like"/>
    <property type="match status" value="1"/>
</dbReference>
<dbReference type="InterPro" id="IPR050131">
    <property type="entry name" value="Peptidase_S8_subtilisin-like"/>
</dbReference>
<dbReference type="InterPro" id="IPR023828">
    <property type="entry name" value="Peptidase_S8_Ser-AS"/>
</dbReference>
<dbReference type="PANTHER" id="PTHR43806:SF11">
    <property type="entry name" value="CEREVISIN-RELATED"/>
    <property type="match status" value="1"/>
</dbReference>
<evidence type="ECO:0000256" key="3">
    <source>
        <dbReference type="ARBA" id="ARBA00022801"/>
    </source>
</evidence>
<feature type="chain" id="PRO_5003188081" evidence="6">
    <location>
        <begin position="41"/>
        <end position="1143"/>
    </location>
</feature>
<keyword evidence="6" id="KW-0732">Signal</keyword>
<comment type="similarity">
    <text evidence="1 5">Belongs to the peptidase S8 family.</text>
</comment>
<feature type="signal peptide" evidence="6">
    <location>
        <begin position="1"/>
        <end position="40"/>
    </location>
</feature>
<dbReference type="InterPro" id="IPR045474">
    <property type="entry name" value="GEVED"/>
</dbReference>
<dbReference type="SUPFAM" id="SSF52743">
    <property type="entry name" value="Subtilisin-like"/>
    <property type="match status" value="1"/>
</dbReference>
<name>E4TPC4_MARTH</name>
<dbReference type="InterPro" id="IPR036852">
    <property type="entry name" value="Peptidase_S8/S53_dom_sf"/>
</dbReference>
<dbReference type="PROSITE" id="PS51892">
    <property type="entry name" value="SUBTILASE"/>
    <property type="match status" value="1"/>
</dbReference>
<dbReference type="Pfam" id="PF20009">
    <property type="entry name" value="GEVED"/>
    <property type="match status" value="2"/>
</dbReference>
<reference evidence="8 9" key="1">
    <citation type="journal article" date="2011" name="Stand. Genomic Sci.">
        <title>Complete genome sequence of Marivirga tractuosa type strain (H-43).</title>
        <authorList>
            <person name="Pagani I."/>
            <person name="Chertkov O."/>
            <person name="Lapidus A."/>
            <person name="Lucas S."/>
            <person name="Del Rio T.G."/>
            <person name="Tice H."/>
            <person name="Copeland A."/>
            <person name="Cheng J.F."/>
            <person name="Nolan M."/>
            <person name="Saunders E."/>
            <person name="Pitluck S."/>
            <person name="Held B."/>
            <person name="Goodwin L."/>
            <person name="Liolios K."/>
            <person name="Ovchinikova G."/>
            <person name="Ivanova N."/>
            <person name="Mavromatis K."/>
            <person name="Pati A."/>
            <person name="Chen A."/>
            <person name="Palaniappan K."/>
            <person name="Land M."/>
            <person name="Hauser L."/>
            <person name="Jeffries C.D."/>
            <person name="Detter J.C."/>
            <person name="Han C."/>
            <person name="Tapia R."/>
            <person name="Ngatchou-Djao O.D."/>
            <person name="Rohde M."/>
            <person name="Goker M."/>
            <person name="Spring S."/>
            <person name="Sikorski J."/>
            <person name="Woyke T."/>
            <person name="Bristow J."/>
            <person name="Eisen J.A."/>
            <person name="Markowitz V."/>
            <person name="Hugenholtz P."/>
            <person name="Klenk H.P."/>
            <person name="Kyrpides N.C."/>
        </authorList>
    </citation>
    <scope>NUCLEOTIDE SEQUENCE [LARGE SCALE GENOMIC DNA]</scope>
    <source>
        <strain evidence="9">ATCC 23168 / DSM 4126 / NBRC 15989 / NCIMB 1408 / VKM B-1430 / H-43</strain>
    </source>
</reference>
<proteinExistence type="inferred from homology"/>
<dbReference type="SMART" id="SM00060">
    <property type="entry name" value="FN3"/>
    <property type="match status" value="2"/>
</dbReference>
<keyword evidence="9" id="KW-1185">Reference proteome</keyword>
<dbReference type="InterPro" id="IPR013783">
    <property type="entry name" value="Ig-like_fold"/>
</dbReference>
<evidence type="ECO:0000313" key="9">
    <source>
        <dbReference type="Proteomes" id="UP000008720"/>
    </source>
</evidence>
<dbReference type="SUPFAM" id="SSF49265">
    <property type="entry name" value="Fibronectin type III"/>
    <property type="match status" value="1"/>
</dbReference>
<evidence type="ECO:0000256" key="2">
    <source>
        <dbReference type="ARBA" id="ARBA00022670"/>
    </source>
</evidence>
<evidence type="ECO:0000256" key="6">
    <source>
        <dbReference type="SAM" id="SignalP"/>
    </source>
</evidence>
<evidence type="ECO:0000256" key="4">
    <source>
        <dbReference type="ARBA" id="ARBA00022825"/>
    </source>
</evidence>
<dbReference type="NCBIfam" id="TIGR04183">
    <property type="entry name" value="Por_Secre_tail"/>
    <property type="match status" value="1"/>
</dbReference>
<dbReference type="InterPro" id="IPR000209">
    <property type="entry name" value="Peptidase_S8/S53_dom"/>
</dbReference>
<evidence type="ECO:0000256" key="5">
    <source>
        <dbReference type="PROSITE-ProRule" id="PRU01240"/>
    </source>
</evidence>
<dbReference type="InterPro" id="IPR034058">
    <property type="entry name" value="TagA/B/C/D_pept_dom"/>
</dbReference>
<dbReference type="GO" id="GO:0006508">
    <property type="term" value="P:proteolysis"/>
    <property type="evidence" value="ECO:0007669"/>
    <property type="project" value="UniProtKB-KW"/>
</dbReference>
<keyword evidence="3 5" id="KW-0378">Hydrolase</keyword>
<evidence type="ECO:0000256" key="1">
    <source>
        <dbReference type="ARBA" id="ARBA00011073"/>
    </source>
</evidence>
<evidence type="ECO:0000259" key="7">
    <source>
        <dbReference type="PROSITE" id="PS50853"/>
    </source>
</evidence>
<feature type="active site" description="Charge relay system" evidence="5">
    <location>
        <position position="148"/>
    </location>
</feature>
<accession>E4TPC4</accession>
<evidence type="ECO:0000313" key="8">
    <source>
        <dbReference type="EMBL" id="ADR21512.1"/>
    </source>
</evidence>
<dbReference type="InterPro" id="IPR003961">
    <property type="entry name" value="FN3_dom"/>
</dbReference>
<dbReference type="KEGG" id="mtt:Ftrac_1522"/>
<dbReference type="PANTHER" id="PTHR43806">
    <property type="entry name" value="PEPTIDASE S8"/>
    <property type="match status" value="1"/>
</dbReference>
<feature type="active site" description="Charge relay system" evidence="5">
    <location>
        <position position="368"/>
    </location>
</feature>
<dbReference type="PROSITE" id="PS50853">
    <property type="entry name" value="FN3"/>
    <property type="match status" value="2"/>
</dbReference>
<dbReference type="eggNOG" id="COG1404">
    <property type="taxonomic scope" value="Bacteria"/>
</dbReference>
<gene>
    <name evidence="8" type="ordered locus">Ftrac_1522</name>
</gene>
<dbReference type="EMBL" id="CP002349">
    <property type="protein sequence ID" value="ADR21512.1"/>
    <property type="molecule type" value="Genomic_DNA"/>
</dbReference>
<dbReference type="Pfam" id="PF00041">
    <property type="entry name" value="fn3"/>
    <property type="match status" value="2"/>
</dbReference>
<sequence>MLNKEFSIIFKQTKNEMNTFFTKLNLLAIGCLFLASSAMAQTNQQRAKITNQYNKQVLSELEQTFSTKAKKEKEEAIKMAQQKGWEVKMTLKDGRYAELQKVTPSGEPIYYITYNVDAAESTRTNWLNSGGGLGLNLNGDNMTAHVWDGGLARASHQEYDGAGGSNRFSVGDGSSTLNFHAAHVTGTIIASGVQAAAKGMAPHANAVGYDWNSDLSEATNAAANGMLVSNHSYGYRGDQLPDWYFGAYIAESRDWDNLMYNSPYYMMVVAAGNDGNQNSYNGSPLGGNSSFDKLSGHSTAKNNLVVANAQDANIDSNGNLIGVSINSSSSEGPTDDYRIKPDITGNGTGVYSTYESSNSAYNSITGTSMASPNVAGSILVLQEHANNVFGNYVRAATLKGIVLHTADDAGITGPDAVWGWGLMNAKRAAETMTGAGDISRIEELTLNNGQSYSMTVESDGTSPLLASISWTDQGGTANTGTTNLSTPVLVNDLDIRVTKNSTTYSPYRLTGVNSNSKGDNNVDPFERVDINNASGSYTITVTHKGSLASGSQDFSLVVTGVSGEPVVCDATTPTSFSASNVGSNSVDLNWDAVTGTTYDVRYRVSGTSSWTTESTSSSSLTLTGLSSTTQYEAQVRSKCSDGTSSAYSSSVSFTTTEVQLVYCDSNGNNVSDEYIGRVQLGSIDNASGAASSGYADFTSQSTDLGKGDASTITITPEWTGTVYNEGYSVWIDYNQDGDFTDAGEQVWTQSATSNTPVGGSFTVPSGALSGNTTMRVSMKYNGIPTSCESFSYGEVEDYTVNITTGTPEVCTVPSSLSVSSIGENTATLSWSSESAANDYTVRIRENGTSSWSTLSASSNSTGVSGLAADTQYEWQVRSNCSSSNSNYSSSDLFTTDAPVAVTYCDASGDDSSYEWIQRIVLGSIDNTSGDNGGYGDFTNQVANVQRGTSTSMNVQAGFSGSSYTEYWSVWIDLNQDGTFSSGERLVNGSSSSSNLLSATLNIPSTALTGNTRMRVMMKYNAQGTPCETFNYGEVEDYTVNITNSTSSMVAMTNDLGGETLGNERNIATYSLYPNPAQDKLNVNIKNIDASKGIQIYSSNGVLVRSIKTDKEVNAIDVSTLEKGMYILKANTVKETVNANFIVR</sequence>
<dbReference type="HOGENOM" id="CLU_280444_0_0_10"/>
<dbReference type="CDD" id="cd04842">
    <property type="entry name" value="Peptidases_S8_Kp43_protease"/>
    <property type="match status" value="1"/>
</dbReference>
<dbReference type="RefSeq" id="WP_013453659.1">
    <property type="nucleotide sequence ID" value="NC_014759.1"/>
</dbReference>
<dbReference type="Gene3D" id="3.40.50.200">
    <property type="entry name" value="Peptidase S8/S53 domain"/>
    <property type="match status" value="1"/>
</dbReference>
<keyword evidence="2 5" id="KW-0645">Protease</keyword>
<dbReference type="InterPro" id="IPR008979">
    <property type="entry name" value="Galactose-bd-like_sf"/>
</dbReference>
<dbReference type="AlphaFoldDB" id="E4TPC4"/>
<dbReference type="Gene3D" id="2.60.40.10">
    <property type="entry name" value="Immunoglobulins"/>
    <property type="match status" value="2"/>
</dbReference>
<dbReference type="STRING" id="643867.Ftrac_1522"/>
<feature type="domain" description="Fibronectin type-III" evidence="7">
    <location>
        <begin position="572"/>
        <end position="658"/>
    </location>
</feature>
<dbReference type="Pfam" id="PF18962">
    <property type="entry name" value="Por_Secre_tail"/>
    <property type="match status" value="1"/>
</dbReference>
<dbReference type="Gene3D" id="2.60.120.380">
    <property type="match status" value="1"/>
</dbReference>
<dbReference type="InterPro" id="IPR036116">
    <property type="entry name" value="FN3_sf"/>
</dbReference>
<keyword evidence="4 5" id="KW-0720">Serine protease</keyword>